<dbReference type="AlphaFoldDB" id="A0A7S0MFQ0"/>
<feature type="compositionally biased region" description="Low complexity" evidence="1">
    <location>
        <begin position="112"/>
        <end position="123"/>
    </location>
</feature>
<feature type="compositionally biased region" description="Basic and acidic residues" evidence="1">
    <location>
        <begin position="135"/>
        <end position="152"/>
    </location>
</feature>
<sequence length="230" mass="24773">MQATRFHVVASLIGVVAVVALLALAYDTASKSAEESQTSLIQEYLDDDSSELQAIKKQQAELALKEKSLMAKLAAKKIASKQDSKIEKLKQELAAAEAAKKSGSDSSDSDSDSSSKSSSAAEDLSTEQSLVTANDFKKLPEPVAKNTDKHIAKEAGLRPMGWMGSKEEIDDTLRQYGCDPTSFVCKGSPAQKKIIAKKLQELQATLMGDGKQVQAYGWKEEHALPPAPKM</sequence>
<dbReference type="EMBL" id="HBEZ01029156">
    <property type="protein sequence ID" value="CAD8638431.1"/>
    <property type="molecule type" value="Transcribed_RNA"/>
</dbReference>
<evidence type="ECO:0000313" key="2">
    <source>
        <dbReference type="EMBL" id="CAD8638431.1"/>
    </source>
</evidence>
<proteinExistence type="predicted"/>
<protein>
    <submittedName>
        <fullName evidence="2">Uncharacterized protein</fullName>
    </submittedName>
</protein>
<gene>
    <name evidence="2" type="ORF">CCUR1050_LOCUS16115</name>
</gene>
<feature type="region of interest" description="Disordered" evidence="1">
    <location>
        <begin position="97"/>
        <end position="152"/>
    </location>
</feature>
<reference evidence="2" key="1">
    <citation type="submission" date="2021-01" db="EMBL/GenBank/DDBJ databases">
        <authorList>
            <person name="Corre E."/>
            <person name="Pelletier E."/>
            <person name="Niang G."/>
            <person name="Scheremetjew M."/>
            <person name="Finn R."/>
            <person name="Kale V."/>
            <person name="Holt S."/>
            <person name="Cochrane G."/>
            <person name="Meng A."/>
            <person name="Brown T."/>
            <person name="Cohen L."/>
        </authorList>
    </citation>
    <scope>NUCLEOTIDE SEQUENCE</scope>
    <source>
        <strain evidence="2">CCAP979/52</strain>
    </source>
</reference>
<accession>A0A7S0MFQ0</accession>
<evidence type="ECO:0000256" key="1">
    <source>
        <dbReference type="SAM" id="MobiDB-lite"/>
    </source>
</evidence>
<organism evidence="2">
    <name type="scientific">Cryptomonas curvata</name>
    <dbReference type="NCBI Taxonomy" id="233186"/>
    <lineage>
        <taxon>Eukaryota</taxon>
        <taxon>Cryptophyceae</taxon>
        <taxon>Cryptomonadales</taxon>
        <taxon>Cryptomonadaceae</taxon>
        <taxon>Cryptomonas</taxon>
    </lineage>
</organism>
<name>A0A7S0MFQ0_9CRYP</name>